<evidence type="ECO:0000256" key="9">
    <source>
        <dbReference type="ARBA" id="ARBA00023049"/>
    </source>
</evidence>
<dbReference type="GO" id="GO:0006508">
    <property type="term" value="P:proteolysis"/>
    <property type="evidence" value="ECO:0007669"/>
    <property type="project" value="UniProtKB-KW"/>
</dbReference>
<feature type="chain" id="PRO_5009360242" description="Extracellular metalloproteinase" evidence="13">
    <location>
        <begin position="19"/>
        <end position="635"/>
    </location>
</feature>
<evidence type="ECO:0000256" key="11">
    <source>
        <dbReference type="PIRSR" id="PIRSR601842-1"/>
    </source>
</evidence>
<evidence type="ECO:0000256" key="7">
    <source>
        <dbReference type="ARBA" id="ARBA00022801"/>
    </source>
</evidence>
<dbReference type="OrthoDB" id="3227768at2759"/>
<dbReference type="InterPro" id="IPR027268">
    <property type="entry name" value="Peptidase_M4/M1_CTD_sf"/>
</dbReference>
<evidence type="ECO:0000256" key="8">
    <source>
        <dbReference type="ARBA" id="ARBA00022833"/>
    </source>
</evidence>
<dbReference type="PANTHER" id="PTHR33478">
    <property type="entry name" value="EXTRACELLULAR METALLOPROTEINASE MEP"/>
    <property type="match status" value="1"/>
</dbReference>
<dbReference type="Pfam" id="PF02128">
    <property type="entry name" value="Peptidase_M36"/>
    <property type="match status" value="1"/>
</dbReference>
<dbReference type="GO" id="GO:0004222">
    <property type="term" value="F:metalloendopeptidase activity"/>
    <property type="evidence" value="ECO:0007669"/>
    <property type="project" value="InterPro"/>
</dbReference>
<keyword evidence="5 12" id="KW-0479">Metal-binding</keyword>
<feature type="signal peptide" evidence="13">
    <location>
        <begin position="1"/>
        <end position="18"/>
    </location>
</feature>
<dbReference type="HOGENOM" id="CLU_012703_3_0_1"/>
<feature type="domain" description="FTP" evidence="14">
    <location>
        <begin position="82"/>
        <end position="133"/>
    </location>
</feature>
<evidence type="ECO:0000256" key="13">
    <source>
        <dbReference type="RuleBase" id="RU364017"/>
    </source>
</evidence>
<evidence type="ECO:0000256" key="12">
    <source>
        <dbReference type="PIRSR" id="PIRSR601842-2"/>
    </source>
</evidence>
<dbReference type="GO" id="GO:0005576">
    <property type="term" value="C:extracellular region"/>
    <property type="evidence" value="ECO:0007669"/>
    <property type="project" value="UniProtKB-SubCell"/>
</dbReference>
<keyword evidence="16" id="KW-1185">Reference proteome</keyword>
<evidence type="ECO:0000256" key="6">
    <source>
        <dbReference type="ARBA" id="ARBA00022729"/>
    </source>
</evidence>
<accession>A0A0A1SQ98</accession>
<proteinExistence type="inferred from homology"/>
<keyword evidence="10 13" id="KW-0865">Zymogen</keyword>
<keyword evidence="4 13" id="KW-0645">Protease</keyword>
<comment type="similarity">
    <text evidence="2 13">Belongs to the peptidase M36 family.</text>
</comment>
<comment type="subcellular location">
    <subcellularLocation>
        <location evidence="1 13">Secreted</location>
    </subcellularLocation>
</comment>
<feature type="active site" evidence="11">
    <location>
        <position position="429"/>
    </location>
</feature>
<dbReference type="EMBL" id="CDHN01000001">
    <property type="protein sequence ID" value="CEJ80146.1"/>
    <property type="molecule type" value="Genomic_DNA"/>
</dbReference>
<evidence type="ECO:0000313" key="15">
    <source>
        <dbReference type="EMBL" id="CEJ80146.1"/>
    </source>
</evidence>
<dbReference type="MEROPS" id="M36.001"/>
<feature type="binding site" evidence="12">
    <location>
        <position position="244"/>
    </location>
    <ligand>
        <name>Zn(2+)</name>
        <dbReference type="ChEBI" id="CHEBI:29105"/>
        <note>catalytic</note>
    </ligand>
</feature>
<dbReference type="CDD" id="cd09596">
    <property type="entry name" value="M36"/>
    <property type="match status" value="1"/>
</dbReference>
<name>A0A0A1SQ98_9HYPO</name>
<dbReference type="Gene3D" id="3.10.170.10">
    <property type="match status" value="1"/>
</dbReference>
<dbReference type="EC" id="3.4.24.-" evidence="13"/>
<feature type="binding site" evidence="12">
    <location>
        <position position="428"/>
    </location>
    <ligand>
        <name>Zn(2+)</name>
        <dbReference type="ChEBI" id="CHEBI:29105"/>
        <note>catalytic</note>
    </ligand>
</feature>
<organism evidence="15 16">
    <name type="scientific">[Torrubiella] hemipterigena</name>
    <dbReference type="NCBI Taxonomy" id="1531966"/>
    <lineage>
        <taxon>Eukaryota</taxon>
        <taxon>Fungi</taxon>
        <taxon>Dikarya</taxon>
        <taxon>Ascomycota</taxon>
        <taxon>Pezizomycotina</taxon>
        <taxon>Sordariomycetes</taxon>
        <taxon>Hypocreomycetidae</taxon>
        <taxon>Hypocreales</taxon>
        <taxon>Clavicipitaceae</taxon>
        <taxon>Clavicipitaceae incertae sedis</taxon>
        <taxon>'Torrubiella' clade</taxon>
    </lineage>
</organism>
<gene>
    <name evidence="15" type="ORF">VHEMI00350</name>
</gene>
<dbReference type="GO" id="GO:0008270">
    <property type="term" value="F:zinc ion binding"/>
    <property type="evidence" value="ECO:0007669"/>
    <property type="project" value="InterPro"/>
</dbReference>
<feature type="binding site" evidence="12">
    <location>
        <position position="458"/>
    </location>
    <ligand>
        <name>Zn(2+)</name>
        <dbReference type="ChEBI" id="CHEBI:29105"/>
        <note>catalytic</note>
    </ligand>
</feature>
<dbReference type="PRINTS" id="PR00999">
    <property type="entry name" value="FUNGALYSIN"/>
</dbReference>
<evidence type="ECO:0000256" key="1">
    <source>
        <dbReference type="ARBA" id="ARBA00004613"/>
    </source>
</evidence>
<dbReference type="Pfam" id="PF07504">
    <property type="entry name" value="FTP"/>
    <property type="match status" value="1"/>
</dbReference>
<evidence type="ECO:0000256" key="2">
    <source>
        <dbReference type="ARBA" id="ARBA00006006"/>
    </source>
</evidence>
<dbReference type="PANTHER" id="PTHR33478:SF1">
    <property type="entry name" value="EXTRACELLULAR METALLOPROTEINASE MEP"/>
    <property type="match status" value="1"/>
</dbReference>
<keyword evidence="9 13" id="KW-0482">Metalloprotease</keyword>
<dbReference type="InterPro" id="IPR001842">
    <property type="entry name" value="Peptidase_M36"/>
</dbReference>
<dbReference type="InterPro" id="IPR011096">
    <property type="entry name" value="FTP_domain"/>
</dbReference>
<reference evidence="15 16" key="1">
    <citation type="journal article" date="2015" name="Genome Announc.">
        <title>Draft Genome Sequence and Gene Annotation of the Entomopathogenic Fungus Verticillium hemipterigenum.</title>
        <authorList>
            <person name="Horn F."/>
            <person name="Habel A."/>
            <person name="Scharf D.H."/>
            <person name="Dworschak J."/>
            <person name="Brakhage A.A."/>
            <person name="Guthke R."/>
            <person name="Hertweck C."/>
            <person name="Linde J."/>
        </authorList>
    </citation>
    <scope>NUCLEOTIDE SEQUENCE [LARGE SCALE GENOMIC DNA]</scope>
</reference>
<keyword evidence="8 12" id="KW-0862">Zinc</keyword>
<dbReference type="Proteomes" id="UP000039046">
    <property type="component" value="Unassembled WGS sequence"/>
</dbReference>
<comment type="cofactor">
    <cofactor evidence="12">
        <name>Zn(2+)</name>
        <dbReference type="ChEBI" id="CHEBI:29105"/>
    </cofactor>
    <text evidence="12">Binds 1 zinc ion per subunit.</text>
</comment>
<keyword evidence="3 13" id="KW-0964">Secreted</keyword>
<dbReference type="InterPro" id="IPR050371">
    <property type="entry name" value="Fungal_virulence_M36"/>
</dbReference>
<evidence type="ECO:0000256" key="10">
    <source>
        <dbReference type="ARBA" id="ARBA00023145"/>
    </source>
</evidence>
<keyword evidence="6 13" id="KW-0732">Signal</keyword>
<evidence type="ECO:0000256" key="4">
    <source>
        <dbReference type="ARBA" id="ARBA00022670"/>
    </source>
</evidence>
<keyword evidence="7 13" id="KW-0378">Hydrolase</keyword>
<feature type="binding site" evidence="12">
    <location>
        <position position="432"/>
    </location>
    <ligand>
        <name>Zn(2+)</name>
        <dbReference type="ChEBI" id="CHEBI:29105"/>
        <note>catalytic</note>
    </ligand>
</feature>
<protein>
    <recommendedName>
        <fullName evidence="13">Extracellular metalloproteinase</fullName>
        <ecNumber evidence="13">3.4.24.-</ecNumber>
    </recommendedName>
    <alternativeName>
        <fullName evidence="13">Fungalysin</fullName>
    </alternativeName>
</protein>
<dbReference type="Gene3D" id="1.10.390.10">
    <property type="entry name" value="Neutral Protease Domain 2"/>
    <property type="match status" value="1"/>
</dbReference>
<evidence type="ECO:0000259" key="14">
    <source>
        <dbReference type="Pfam" id="PF07504"/>
    </source>
</evidence>
<evidence type="ECO:0000256" key="3">
    <source>
        <dbReference type="ARBA" id="ARBA00022525"/>
    </source>
</evidence>
<sequence>MKSAILLGLTGLAANVNAHPHHAERSSMVKRGVDISNYAMPDVSRYSSSEATDANPVAATVVKRATYVETATDFVKQTVPGAEFRLVNDHFTSASGISHVNFKQTHNGIDIDNGDFHVNIGRDGSIFSFGNNFFDGKLPSKSALSTREYSNPVDALKGVINTFGLEVNAANAGVEKKDGEKYLFTETTGTISQPSAELVYLSKGDGNLVLSWKVETDVDSNWLVSYVDAKDNKKVHNVVDYVDDFATMEVFDWNLIDPGEGDRKVLTDPWNVETSPFTWFSDGTTNYTTTRGNNAIAQNNPSGNDPYINNYRPNSADRKFEYPYTNDKDPNEYVDASITQLFYTSNLFHDVAYKLGFTEAAGNFQVNNNGKGGKGQDSVILNTQDGDGFNNANFATPPDGQMPRMRMYLFTSSTPRRDSSFDQSVVVHEYTHGISNRLTGGPANTKCLSTTEARGLGEGWSDFMAYASSTRSDDNRNSVNNFGHWISNKPGGIRKYPYSTDKAVNPLVYSNADGQTSVHFIGTIWATALWEVLWNLIDKHGNSDATYPTFDANGVPTDGRFLAQKLVIDGMMLQPCNPHMLQARDAILDADKNLTGGKNKCELWNGFAKRGMGVKAVYALAKHTNDYTVPSDCTQ</sequence>
<evidence type="ECO:0000313" key="16">
    <source>
        <dbReference type="Proteomes" id="UP000039046"/>
    </source>
</evidence>
<evidence type="ECO:0000256" key="5">
    <source>
        <dbReference type="ARBA" id="ARBA00022723"/>
    </source>
</evidence>
<dbReference type="AlphaFoldDB" id="A0A0A1SQ98"/>
<dbReference type="SUPFAM" id="SSF55486">
    <property type="entry name" value="Metalloproteases ('zincins'), catalytic domain"/>
    <property type="match status" value="1"/>
</dbReference>